<comment type="similarity">
    <text evidence="2 8">Belongs to the glycosyl hydrolase 43 family.</text>
</comment>
<evidence type="ECO:0000256" key="5">
    <source>
        <dbReference type="ARBA" id="ARBA00042202"/>
    </source>
</evidence>
<dbReference type="EMBL" id="CAJPDQ010000018">
    <property type="protein sequence ID" value="CAF9922780.1"/>
    <property type="molecule type" value="Genomic_DNA"/>
</dbReference>
<dbReference type="Pfam" id="PF04616">
    <property type="entry name" value="Glyco_hydro_43"/>
    <property type="match status" value="1"/>
</dbReference>
<dbReference type="Proteomes" id="UP000664169">
    <property type="component" value="Unassembled WGS sequence"/>
</dbReference>
<feature type="active site" description="Proton acceptor" evidence="6">
    <location>
        <position position="35"/>
    </location>
</feature>
<organism evidence="9 10">
    <name type="scientific">Gomphillus americanus</name>
    <dbReference type="NCBI Taxonomy" id="1940652"/>
    <lineage>
        <taxon>Eukaryota</taxon>
        <taxon>Fungi</taxon>
        <taxon>Dikarya</taxon>
        <taxon>Ascomycota</taxon>
        <taxon>Pezizomycotina</taxon>
        <taxon>Lecanoromycetes</taxon>
        <taxon>OSLEUM clade</taxon>
        <taxon>Ostropomycetidae</taxon>
        <taxon>Ostropales</taxon>
        <taxon>Graphidaceae</taxon>
        <taxon>Gomphilloideae</taxon>
        <taxon>Gomphillus</taxon>
    </lineage>
</organism>
<comment type="pathway">
    <text evidence="1">Glycan metabolism; L-arabinan degradation.</text>
</comment>
<dbReference type="PANTHER" id="PTHR43301:SF3">
    <property type="entry name" value="ARABINAN ENDO-1,5-ALPHA-L-ARABINOSIDASE A-RELATED"/>
    <property type="match status" value="1"/>
</dbReference>
<evidence type="ECO:0000256" key="6">
    <source>
        <dbReference type="PIRSR" id="PIRSR606710-1"/>
    </source>
</evidence>
<proteinExistence type="inferred from homology"/>
<evidence type="ECO:0000256" key="1">
    <source>
        <dbReference type="ARBA" id="ARBA00004834"/>
    </source>
</evidence>
<protein>
    <recommendedName>
        <fullName evidence="5">Endo-1,5-alpha-L-arabinanase A</fullName>
    </recommendedName>
</protein>
<dbReference type="Gene3D" id="2.115.10.20">
    <property type="entry name" value="Glycosyl hydrolase domain, family 43"/>
    <property type="match status" value="1"/>
</dbReference>
<name>A0A8H3IJ43_9LECA</name>
<gene>
    <name evidence="9" type="ORF">GOMPHAMPRED_002671</name>
</gene>
<dbReference type="PANTHER" id="PTHR43301">
    <property type="entry name" value="ARABINAN ENDO-1,5-ALPHA-L-ARABINOSIDASE"/>
    <property type="match status" value="1"/>
</dbReference>
<evidence type="ECO:0000256" key="7">
    <source>
        <dbReference type="PIRSR" id="PIRSR606710-2"/>
    </source>
</evidence>
<dbReference type="GO" id="GO:0004553">
    <property type="term" value="F:hydrolase activity, hydrolyzing O-glycosyl compounds"/>
    <property type="evidence" value="ECO:0007669"/>
    <property type="project" value="InterPro"/>
</dbReference>
<dbReference type="InterPro" id="IPR006710">
    <property type="entry name" value="Glyco_hydro_43"/>
</dbReference>
<evidence type="ECO:0000313" key="10">
    <source>
        <dbReference type="Proteomes" id="UP000664169"/>
    </source>
</evidence>
<dbReference type="InterPro" id="IPR050727">
    <property type="entry name" value="GH43_arabinanases"/>
</dbReference>
<dbReference type="GO" id="GO:0005975">
    <property type="term" value="P:carbohydrate metabolic process"/>
    <property type="evidence" value="ECO:0007669"/>
    <property type="project" value="InterPro"/>
</dbReference>
<feature type="site" description="Important for catalytic activity, responsible for pKa modulation of the active site Glu and correct orientation of both the proton donor and substrate" evidence="7">
    <location>
        <position position="145"/>
    </location>
</feature>
<dbReference type="AlphaFoldDB" id="A0A8H3IJ43"/>
<comment type="caution">
    <text evidence="9">The sequence shown here is derived from an EMBL/GenBank/DDBJ whole genome shotgun (WGS) entry which is preliminary data.</text>
</comment>
<evidence type="ECO:0000256" key="2">
    <source>
        <dbReference type="ARBA" id="ARBA00009865"/>
    </source>
</evidence>
<sequence length="330" mass="34449">MLRHVPYFTLLAGVWSIPLEPRTINGPVIASNFPDPAFIQEGNTYYAFATTNGNGIPYATSPDFNTWTVSNTPAMAETGSWSTGEDLWAPDVVQISGQYIMYYCALPQGGGPHCIGAATASNAAGPYTPQDDYIVCNQTGGGAIDAFGFTDADGSNWLLYKVDGNSLGHGGSCNNGVAPYISTPIMAQRLTSDGLCSDGSNAIQLLDRDDGDGPLIEAPALLRAPNGNSATYFLFFSSGCYADSSYDTSYAVSHTGILGPYKKATAGMGAPILRTGYPQSSFYSPGGLSTGIHGEASVVFHADQGTTADVRQMYTGSLKIDAAAGTVSLA</sequence>
<dbReference type="SUPFAM" id="SSF75005">
    <property type="entry name" value="Arabinanase/levansucrase/invertase"/>
    <property type="match status" value="1"/>
</dbReference>
<accession>A0A8H3IJ43</accession>
<evidence type="ECO:0000256" key="3">
    <source>
        <dbReference type="ARBA" id="ARBA00022801"/>
    </source>
</evidence>
<evidence type="ECO:0000256" key="4">
    <source>
        <dbReference type="ARBA" id="ARBA00023295"/>
    </source>
</evidence>
<dbReference type="CDD" id="cd08999">
    <property type="entry name" value="GH43_ABN-like"/>
    <property type="match status" value="1"/>
</dbReference>
<keyword evidence="10" id="KW-1185">Reference proteome</keyword>
<keyword evidence="3 8" id="KW-0378">Hydrolase</keyword>
<dbReference type="InterPro" id="IPR023296">
    <property type="entry name" value="Glyco_hydro_beta-prop_sf"/>
</dbReference>
<keyword evidence="4 8" id="KW-0326">Glycosidase</keyword>
<feature type="active site" description="Proton donor" evidence="6">
    <location>
        <position position="217"/>
    </location>
</feature>
<evidence type="ECO:0000313" key="9">
    <source>
        <dbReference type="EMBL" id="CAF9922780.1"/>
    </source>
</evidence>
<dbReference type="OrthoDB" id="3879658at2759"/>
<reference evidence="9" key="1">
    <citation type="submission" date="2021-03" db="EMBL/GenBank/DDBJ databases">
        <authorList>
            <person name="Tagirdzhanova G."/>
        </authorList>
    </citation>
    <scope>NUCLEOTIDE SEQUENCE</scope>
</reference>
<evidence type="ECO:0000256" key="8">
    <source>
        <dbReference type="RuleBase" id="RU361187"/>
    </source>
</evidence>